<evidence type="ECO:0000256" key="1">
    <source>
        <dbReference type="SAM" id="MobiDB-lite"/>
    </source>
</evidence>
<feature type="region of interest" description="Disordered" evidence="1">
    <location>
        <begin position="71"/>
        <end position="107"/>
    </location>
</feature>
<gene>
    <name evidence="3" type="ORF">IWZ03DRAFT_379453</name>
</gene>
<comment type="caution">
    <text evidence="3">The sequence shown here is derived from an EMBL/GenBank/DDBJ whole genome shotgun (WGS) entry which is preliminary data.</text>
</comment>
<name>A0ABR1KI74_9PEZI</name>
<dbReference type="EMBL" id="JBBPHU010000007">
    <property type="protein sequence ID" value="KAK7515438.1"/>
    <property type="molecule type" value="Genomic_DNA"/>
</dbReference>
<protein>
    <submittedName>
        <fullName evidence="3">Uncharacterized protein</fullName>
    </submittedName>
</protein>
<accession>A0ABR1KI74</accession>
<keyword evidence="2" id="KW-0812">Transmembrane</keyword>
<dbReference type="Proteomes" id="UP001363622">
    <property type="component" value="Unassembled WGS sequence"/>
</dbReference>
<reference evidence="3 4" key="1">
    <citation type="submission" date="2024-04" db="EMBL/GenBank/DDBJ databases">
        <title>Phyllosticta paracitricarpa is synonymous to the EU quarantine fungus P. citricarpa based on phylogenomic analyses.</title>
        <authorList>
            <consortium name="Lawrence Berkeley National Laboratory"/>
            <person name="Van Ingen-Buijs V.A."/>
            <person name="Van Westerhoven A.C."/>
            <person name="Haridas S."/>
            <person name="Skiadas P."/>
            <person name="Martin F."/>
            <person name="Groenewald J.Z."/>
            <person name="Crous P.W."/>
            <person name="Seidl M.F."/>
        </authorList>
    </citation>
    <scope>NUCLEOTIDE SEQUENCE [LARGE SCALE GENOMIC DNA]</scope>
    <source>
        <strain evidence="3 4">CBS 123371</strain>
    </source>
</reference>
<keyword evidence="2" id="KW-1133">Transmembrane helix</keyword>
<sequence length="155" mass="18111">MCQRSSPVRFVSSLQRLMDFSALFLSFFFFFFFFFAVLTERWCLDVTHACTMRRPPFLFLLIDEVPLNNPTIHPHPHPHPHPIPSHPNPPAKTAKPTTEPPQKPTAAWQAANGSCYYLKRRLWIASLREELRARREDNDGGLPLRLDWRSLKRTV</sequence>
<evidence type="ECO:0000256" key="2">
    <source>
        <dbReference type="SAM" id="Phobius"/>
    </source>
</evidence>
<evidence type="ECO:0000313" key="3">
    <source>
        <dbReference type="EMBL" id="KAK7515438.1"/>
    </source>
</evidence>
<keyword evidence="2" id="KW-0472">Membrane</keyword>
<keyword evidence="4" id="KW-1185">Reference proteome</keyword>
<feature type="transmembrane region" description="Helical" evidence="2">
    <location>
        <begin position="20"/>
        <end position="38"/>
    </location>
</feature>
<evidence type="ECO:0000313" key="4">
    <source>
        <dbReference type="Proteomes" id="UP001363622"/>
    </source>
</evidence>
<proteinExistence type="predicted"/>
<feature type="compositionally biased region" description="Pro residues" evidence="1">
    <location>
        <begin position="81"/>
        <end position="90"/>
    </location>
</feature>
<organism evidence="3 4">
    <name type="scientific">Phyllosticta citriasiana</name>
    <dbReference type="NCBI Taxonomy" id="595635"/>
    <lineage>
        <taxon>Eukaryota</taxon>
        <taxon>Fungi</taxon>
        <taxon>Dikarya</taxon>
        <taxon>Ascomycota</taxon>
        <taxon>Pezizomycotina</taxon>
        <taxon>Dothideomycetes</taxon>
        <taxon>Dothideomycetes incertae sedis</taxon>
        <taxon>Botryosphaeriales</taxon>
        <taxon>Phyllostictaceae</taxon>
        <taxon>Phyllosticta</taxon>
    </lineage>
</organism>